<accession>A0ABV9PRY1</accession>
<evidence type="ECO:0000313" key="2">
    <source>
        <dbReference type="Proteomes" id="UP001595836"/>
    </source>
</evidence>
<reference evidence="2" key="1">
    <citation type="journal article" date="2019" name="Int. J. Syst. Evol. Microbiol.">
        <title>The Global Catalogue of Microorganisms (GCM) 10K type strain sequencing project: providing services to taxonomists for standard genome sequencing and annotation.</title>
        <authorList>
            <consortium name="The Broad Institute Genomics Platform"/>
            <consortium name="The Broad Institute Genome Sequencing Center for Infectious Disease"/>
            <person name="Wu L."/>
            <person name="Ma J."/>
        </authorList>
    </citation>
    <scope>NUCLEOTIDE SEQUENCE [LARGE SCALE GENOMIC DNA]</scope>
    <source>
        <strain evidence="2">JCM 11882</strain>
    </source>
</reference>
<organism evidence="1 2">
    <name type="scientific">Dietzia aurantiaca</name>
    <dbReference type="NCBI Taxonomy" id="983873"/>
    <lineage>
        <taxon>Bacteria</taxon>
        <taxon>Bacillati</taxon>
        <taxon>Actinomycetota</taxon>
        <taxon>Actinomycetes</taxon>
        <taxon>Mycobacteriales</taxon>
        <taxon>Dietziaceae</taxon>
        <taxon>Dietzia</taxon>
    </lineage>
</organism>
<protein>
    <submittedName>
        <fullName evidence="1">Uncharacterized protein</fullName>
    </submittedName>
</protein>
<proteinExistence type="predicted"/>
<gene>
    <name evidence="1" type="ORF">ACFO7U_13970</name>
</gene>
<name>A0ABV9PRY1_9ACTN</name>
<dbReference type="RefSeq" id="WP_344995361.1">
    <property type="nucleotide sequence ID" value="NZ_BAABCD010000051.1"/>
</dbReference>
<sequence length="54" mass="6123">MKVTAHAARSEGWWAFDVPEIDGLVTQARHLDQTPAWCEMLPNFSTDSPQNPLR</sequence>
<comment type="caution">
    <text evidence="1">The sequence shown here is derived from an EMBL/GenBank/DDBJ whole genome shotgun (WGS) entry which is preliminary data.</text>
</comment>
<evidence type="ECO:0000313" key="1">
    <source>
        <dbReference type="EMBL" id="MFC4755877.1"/>
    </source>
</evidence>
<dbReference type="EMBL" id="JBHSHP010000054">
    <property type="protein sequence ID" value="MFC4755877.1"/>
    <property type="molecule type" value="Genomic_DNA"/>
</dbReference>
<dbReference type="Proteomes" id="UP001595836">
    <property type="component" value="Unassembled WGS sequence"/>
</dbReference>
<keyword evidence="2" id="KW-1185">Reference proteome</keyword>